<organism evidence="7 8">
    <name type="scientific">Neobacillus notoginsengisoli</name>
    <dbReference type="NCBI Taxonomy" id="1578198"/>
    <lineage>
        <taxon>Bacteria</taxon>
        <taxon>Bacillati</taxon>
        <taxon>Bacillota</taxon>
        <taxon>Bacilli</taxon>
        <taxon>Bacillales</taxon>
        <taxon>Bacillaceae</taxon>
        <taxon>Neobacillus</taxon>
    </lineage>
</organism>
<dbReference type="CDD" id="cd00056">
    <property type="entry name" value="ENDO3c"/>
    <property type="match status" value="1"/>
</dbReference>
<accession>A0A417YVZ9</accession>
<keyword evidence="4" id="KW-0227">DNA damage</keyword>
<evidence type="ECO:0000256" key="5">
    <source>
        <dbReference type="ARBA" id="ARBA00023204"/>
    </source>
</evidence>
<dbReference type="OrthoDB" id="9785929at2"/>
<keyword evidence="5" id="KW-0234">DNA repair</keyword>
<evidence type="ECO:0000256" key="4">
    <source>
        <dbReference type="ARBA" id="ARBA00022763"/>
    </source>
</evidence>
<dbReference type="Pfam" id="PF00730">
    <property type="entry name" value="HhH-GPD"/>
    <property type="match status" value="1"/>
</dbReference>
<dbReference type="GO" id="GO:0043916">
    <property type="term" value="F:DNA-7-methylguanine glycosylase activity"/>
    <property type="evidence" value="ECO:0007669"/>
    <property type="project" value="TreeGrafter"/>
</dbReference>
<evidence type="ECO:0000256" key="1">
    <source>
        <dbReference type="ARBA" id="ARBA00000086"/>
    </source>
</evidence>
<name>A0A417YVZ9_9BACI</name>
<dbReference type="GO" id="GO:0006285">
    <property type="term" value="P:base-excision repair, AP site formation"/>
    <property type="evidence" value="ECO:0007669"/>
    <property type="project" value="TreeGrafter"/>
</dbReference>
<dbReference type="Proteomes" id="UP000284416">
    <property type="component" value="Unassembled WGS sequence"/>
</dbReference>
<dbReference type="AlphaFoldDB" id="A0A417YVZ9"/>
<dbReference type="GO" id="GO:0032993">
    <property type="term" value="C:protein-DNA complex"/>
    <property type="evidence" value="ECO:0007669"/>
    <property type="project" value="TreeGrafter"/>
</dbReference>
<dbReference type="InterPro" id="IPR051912">
    <property type="entry name" value="Alkylbase_DNA_Glycosylase/TA"/>
</dbReference>
<dbReference type="SMART" id="SM00478">
    <property type="entry name" value="ENDO3c"/>
    <property type="match status" value="1"/>
</dbReference>
<evidence type="ECO:0000256" key="3">
    <source>
        <dbReference type="ARBA" id="ARBA00012000"/>
    </source>
</evidence>
<feature type="domain" description="HhH-GPD" evidence="6">
    <location>
        <begin position="143"/>
        <end position="303"/>
    </location>
</feature>
<comment type="caution">
    <text evidence="7">The sequence shown here is derived from an EMBL/GenBank/DDBJ whole genome shotgun (WGS) entry which is preliminary data.</text>
</comment>
<dbReference type="InterPro" id="IPR011257">
    <property type="entry name" value="DNA_glycosylase"/>
</dbReference>
<evidence type="ECO:0000256" key="2">
    <source>
        <dbReference type="ARBA" id="ARBA00010817"/>
    </source>
</evidence>
<comment type="catalytic activity">
    <reaction evidence="1">
        <text>Hydrolysis of alkylated DNA, releasing 3-methyladenine, 3-methylguanine, 7-methylguanine and 7-methyladenine.</text>
        <dbReference type="EC" id="3.2.2.21"/>
    </reaction>
</comment>
<dbReference type="PANTHER" id="PTHR43003">
    <property type="entry name" value="DNA-3-METHYLADENINE GLYCOSYLASE"/>
    <property type="match status" value="1"/>
</dbReference>
<protein>
    <recommendedName>
        <fullName evidence="3">DNA-3-methyladenine glycosylase II</fullName>
        <ecNumber evidence="3">3.2.2.21</ecNumber>
    </recommendedName>
</protein>
<dbReference type="SUPFAM" id="SSF48150">
    <property type="entry name" value="DNA-glycosylase"/>
    <property type="match status" value="1"/>
</dbReference>
<sequence>MKTCYNQEKWTKGETNVWQEMIQIDGPYNFDMVLDRLSMDPLNALNLEKRTITVPIRLEGEPNTATVTATGTTEQPSFVIELESGDKERIINRLGEVFQWEVPLKDIHEHFGKTDLNVIFEEHVGTPLILDFDPFGCLLKCIIHQQLNMAFAIKLTERFVKKYGFEKNGAWFYPDPEKVAELTVEELRELQFSGRKAEYVIDIAKAVTEGGLDLEEIKHEDEQVIFDKLIKIRGIGAWTIQNFLLFGLGRQNLFPMADIGIQNALKKLYQLERKPTQEEMEKYKTGWEPYLSYASLYLWRSIE</sequence>
<dbReference type="Gene3D" id="1.10.340.30">
    <property type="entry name" value="Hypothetical protein, domain 2"/>
    <property type="match status" value="1"/>
</dbReference>
<proteinExistence type="inferred from homology"/>
<evidence type="ECO:0000259" key="6">
    <source>
        <dbReference type="SMART" id="SM00478"/>
    </source>
</evidence>
<dbReference type="GO" id="GO:0008725">
    <property type="term" value="F:DNA-3-methyladenine glycosylase activity"/>
    <property type="evidence" value="ECO:0007669"/>
    <property type="project" value="TreeGrafter"/>
</dbReference>
<dbReference type="PANTHER" id="PTHR43003:SF5">
    <property type="entry name" value="DNA-3-METHYLADENINE GLYCOSYLASE"/>
    <property type="match status" value="1"/>
</dbReference>
<dbReference type="FunFam" id="1.10.340.30:FF:000004">
    <property type="entry name" value="DNA-3-methyladenine glycosylase II"/>
    <property type="match status" value="1"/>
</dbReference>
<dbReference type="GO" id="GO:0005737">
    <property type="term" value="C:cytoplasm"/>
    <property type="evidence" value="ECO:0007669"/>
    <property type="project" value="TreeGrafter"/>
</dbReference>
<dbReference type="EC" id="3.2.2.21" evidence="3"/>
<gene>
    <name evidence="7" type="ORF">D1B31_07620</name>
</gene>
<evidence type="ECO:0000313" key="8">
    <source>
        <dbReference type="Proteomes" id="UP000284416"/>
    </source>
</evidence>
<reference evidence="7 8" key="1">
    <citation type="journal article" date="2017" name="Int. J. Syst. Evol. Microbiol.">
        <title>Bacillus notoginsengisoli sp. nov., a novel bacterium isolated from the rhizosphere of Panax notoginseng.</title>
        <authorList>
            <person name="Zhang M.Y."/>
            <person name="Cheng J."/>
            <person name="Cai Y."/>
            <person name="Zhang T.Y."/>
            <person name="Wu Y.Y."/>
            <person name="Manikprabhu D."/>
            <person name="Li W.J."/>
            <person name="Zhang Y.X."/>
        </authorList>
    </citation>
    <scope>NUCLEOTIDE SEQUENCE [LARGE SCALE GENOMIC DNA]</scope>
    <source>
        <strain evidence="7 8">JCM 30743</strain>
    </source>
</reference>
<evidence type="ECO:0000313" key="7">
    <source>
        <dbReference type="EMBL" id="RHW41577.1"/>
    </source>
</evidence>
<comment type="similarity">
    <text evidence="2">Belongs to the alkylbase DNA glycosidase AlkA family.</text>
</comment>
<dbReference type="GO" id="GO:0006307">
    <property type="term" value="P:DNA alkylation repair"/>
    <property type="evidence" value="ECO:0007669"/>
    <property type="project" value="TreeGrafter"/>
</dbReference>
<dbReference type="Gene3D" id="1.10.1670.40">
    <property type="match status" value="1"/>
</dbReference>
<dbReference type="GO" id="GO:0032131">
    <property type="term" value="F:alkylated DNA binding"/>
    <property type="evidence" value="ECO:0007669"/>
    <property type="project" value="TreeGrafter"/>
</dbReference>
<dbReference type="EMBL" id="QWEG01000004">
    <property type="protein sequence ID" value="RHW41577.1"/>
    <property type="molecule type" value="Genomic_DNA"/>
</dbReference>
<dbReference type="InterPro" id="IPR003265">
    <property type="entry name" value="HhH-GPD_domain"/>
</dbReference>
<keyword evidence="8" id="KW-1185">Reference proteome</keyword>